<dbReference type="EMBL" id="JACHMN010000002">
    <property type="protein sequence ID" value="MBB5869122.1"/>
    <property type="molecule type" value="Genomic_DNA"/>
</dbReference>
<name>A0A841BQU4_9ACTN</name>
<dbReference type="Proteomes" id="UP000587527">
    <property type="component" value="Unassembled WGS sequence"/>
</dbReference>
<accession>A0A841BQU4</accession>
<feature type="chain" id="PRO_5033067909" description="DUF3558 domain-containing protein" evidence="2">
    <location>
        <begin position="21"/>
        <end position="168"/>
    </location>
</feature>
<comment type="caution">
    <text evidence="3">The sequence shown here is derived from an EMBL/GenBank/DDBJ whole genome shotgun (WGS) entry which is preliminary data.</text>
</comment>
<evidence type="ECO:0000256" key="2">
    <source>
        <dbReference type="SAM" id="SignalP"/>
    </source>
</evidence>
<evidence type="ECO:0008006" key="5">
    <source>
        <dbReference type="Google" id="ProtNLM"/>
    </source>
</evidence>
<evidence type="ECO:0000256" key="1">
    <source>
        <dbReference type="SAM" id="MobiDB-lite"/>
    </source>
</evidence>
<sequence>MIGLRRLSLILTLAATVALAACSAEDDKLVPPTPPSGGPADSSIDPCKLVTPDEVTKALGAKVGDGVAQPGGLPGQRSCAFGSPETKRLVTIGVVGGGRGVYDQVRDGLGAASKEVPGLGDAAVREAGYLHMLKGDTVLMIFVNGLGNGTEAETATSGLAAAALGRLP</sequence>
<proteinExistence type="predicted"/>
<organism evidence="3 4">
    <name type="scientific">Allocatelliglobosispora scoriae</name>
    <dbReference type="NCBI Taxonomy" id="643052"/>
    <lineage>
        <taxon>Bacteria</taxon>
        <taxon>Bacillati</taxon>
        <taxon>Actinomycetota</taxon>
        <taxon>Actinomycetes</taxon>
        <taxon>Micromonosporales</taxon>
        <taxon>Micromonosporaceae</taxon>
        <taxon>Allocatelliglobosispora</taxon>
    </lineage>
</organism>
<protein>
    <recommendedName>
        <fullName evidence="5">DUF3558 domain-containing protein</fullName>
    </recommendedName>
</protein>
<evidence type="ECO:0000313" key="4">
    <source>
        <dbReference type="Proteomes" id="UP000587527"/>
    </source>
</evidence>
<feature type="region of interest" description="Disordered" evidence="1">
    <location>
        <begin position="26"/>
        <end position="46"/>
    </location>
</feature>
<dbReference type="RefSeq" id="WP_184835533.1">
    <property type="nucleotide sequence ID" value="NZ_JACHMN010000002.1"/>
</dbReference>
<keyword evidence="4" id="KW-1185">Reference proteome</keyword>
<reference evidence="3 4" key="1">
    <citation type="submission" date="2020-08" db="EMBL/GenBank/DDBJ databases">
        <title>Sequencing the genomes of 1000 actinobacteria strains.</title>
        <authorList>
            <person name="Klenk H.-P."/>
        </authorList>
    </citation>
    <scope>NUCLEOTIDE SEQUENCE [LARGE SCALE GENOMIC DNA]</scope>
    <source>
        <strain evidence="3 4">DSM 45362</strain>
    </source>
</reference>
<dbReference type="AlphaFoldDB" id="A0A841BQU4"/>
<dbReference type="PROSITE" id="PS51257">
    <property type="entry name" value="PROKAR_LIPOPROTEIN"/>
    <property type="match status" value="1"/>
</dbReference>
<keyword evidence="2" id="KW-0732">Signal</keyword>
<gene>
    <name evidence="3" type="ORF">F4553_002501</name>
</gene>
<evidence type="ECO:0000313" key="3">
    <source>
        <dbReference type="EMBL" id="MBB5869122.1"/>
    </source>
</evidence>
<feature type="signal peptide" evidence="2">
    <location>
        <begin position="1"/>
        <end position="20"/>
    </location>
</feature>